<dbReference type="InterPro" id="IPR036322">
    <property type="entry name" value="WD40_repeat_dom_sf"/>
</dbReference>
<dbReference type="SMART" id="SM00706">
    <property type="entry name" value="TECPR"/>
    <property type="match status" value="9"/>
</dbReference>
<name>A0ABM4CGI9_HYDVU</name>
<protein>
    <submittedName>
        <fullName evidence="4">Tectonin beta-propeller repeat-containing protein 2</fullName>
    </submittedName>
</protein>
<feature type="region of interest" description="Disordered" evidence="1">
    <location>
        <begin position="483"/>
        <end position="524"/>
    </location>
</feature>
<sequence>MVENKELVLGQDVVLREKVPLKELLDLLPHKAQLGFTGLKDKWSKNKSLKNIINRSNDALKVQYTCLDVSNKSIVIGCNMGIVFLYTREEKKLSRLFCESKQIPIVSIKLLEEKSFIATGQFNGSVTIFKFEDDINGQVKTSLKCTVESHHTTPVTSLQWTIDGTKLFTSDSDGNVAITVINMDESISHTVFICKEDSPVTQLSFCHTALLISTLRRTLVWPFNTKKIVQVGLQERKLIGNFGACFFPPYSTVPPDDLCIYAARPGLRLWCASVDGKVCSTMIFKDSIYKGEPHISTIDLPSHPDSLIQNEQKQFGKMLVFSERFLVSWQSSCLWVIDPTTGCVIGCHSNLGSIVDVALTGNELYVLSKGETNFLRQIIFETVASVPLMITDVLDFNDPFKKVDRSSSINHFEDQDKLEKILDEVAVKVETIVKVAINDVKYKVKELKEQITSREESEDDPASDSDKLLSNIKNLSIRTNTVLRSMREEKSSSEKSNESDSNSTEIERPFEPLESSCEDEKNQNDKKKLFEHLSQKEFPSDIVYEGTSKGTTPKQTKKSKKCKTLIKNVSQCSKELLKNPSQPNDELKISNGSLPVENSFQRTSSFEADNSSFINDQNVCMISNNIKDASNHENELSIENIVITQERSYKTEVTQNEGDIKYILSSSHTPTEKFRHDIIDNSSSPEFYFIDSQKDLDNLVNVKRSLNDFSYTIESQPSPDSLLNNVILYTLEKQLQPNEVNYKVNADDYIETDVFCKNSSEVSSKKDSACETNLFENSNDINIDTSLHNKINNENSLKAKCSYEKLIGEKSLNVECYNNEVTTQNSLKTEFIDKKLITEKSLTIECNDKKMISKASLKTECSDEKIITEKSLKTIEPLDDKNVDDTNKNNLKSESDLLLKDSRQFDFFKDKFNVSDYNTRLNNIAHRRQGSNVSTHSIGHSERCREVRGEAVELSFNPQLSLFNEDIDLQSNLQIVNYEEQFMTRENSRDNCKLYPVSPFPAPQMQSNYYQRSTSFSETSLPGFDDRLEEEEQLFDAIGEYDKIDVNADLIESIESVTDIEDNLDLSNLDLSSEELKAGGIPIKKKRRIKNKSSFPNSPCGSDMEGRPLHSPKALSEVVNERLRYLADSWAEVEGPACGQLQGVACSATLLWSVDQHDHVFYTPSKVRSGMHEYTWKKLDGRAVQIACNQHGSVVWCVDRQRVAYYRTSVRENNPQGNSWEPFEKNIHCIAVDEDCVWAIKTNGDVFVRTGVTSWKPSGSGWITVKVASDLVQITSLNGLVWALDIYNHVQIFKGELENACLQDDNQHSDWCELPGISATHVMLGAKNVCWIIDCDHGVWFNEDITKENPLGGTWYQLSLGDHQSAEISLFSSTLSYFRKGNEPKMIIANDIAGVIILGKQGTLHIAHGHLLGTRWEPAIPSHMSESSCWTCVTAGGADMNRGFIWAMQPNGLLFCYKPNGQSYNVHPPAKVVLKYCSAGPRSLWALTAGPDVYVRIGISDVCAQGLKWLKVNMIGLENKRLNSICCGNFVVWSVDFEGNVWFQISRSEDRSINGFSPVWISVEGCPLDGSKFVNIVVGPDDRIVWACDDMNNVYTRKDISENFWIGTSWELVSESSCKDLAISKNHVWGLCPNGDVLCRFGVSHSNVMGDYWKKVPGNFEQISVSANDELWGIDRQGHLYQRQTMLFYGSSLSCRAPSYNDIFSDHNDWELI</sequence>
<feature type="compositionally biased region" description="Basic and acidic residues" evidence="1">
    <location>
        <begin position="485"/>
        <end position="498"/>
    </location>
</feature>
<keyword evidence="3" id="KW-1185">Reference proteome</keyword>
<dbReference type="RefSeq" id="XP_065660832.1">
    <property type="nucleotide sequence ID" value="XM_065804760.1"/>
</dbReference>
<dbReference type="Proteomes" id="UP001652625">
    <property type="component" value="Chromosome 09"/>
</dbReference>
<gene>
    <name evidence="4" type="primary">LOC100211429</name>
</gene>
<feature type="region of interest" description="Disordered" evidence="1">
    <location>
        <begin position="541"/>
        <end position="560"/>
    </location>
</feature>
<accession>A0ABM4CGI9</accession>
<dbReference type="Pfam" id="PF19193">
    <property type="entry name" value="Tectonin"/>
    <property type="match status" value="2"/>
</dbReference>
<evidence type="ECO:0000313" key="3">
    <source>
        <dbReference type="Proteomes" id="UP001652625"/>
    </source>
</evidence>
<reference evidence="4" key="1">
    <citation type="submission" date="2025-08" db="UniProtKB">
        <authorList>
            <consortium name="RefSeq"/>
        </authorList>
    </citation>
    <scope>IDENTIFICATION</scope>
</reference>
<dbReference type="InterPro" id="IPR056499">
    <property type="entry name" value="Beta-prop_HPS5-like"/>
</dbReference>
<evidence type="ECO:0000313" key="4">
    <source>
        <dbReference type="RefSeq" id="XP_065660832.1"/>
    </source>
</evidence>
<dbReference type="InterPro" id="IPR015943">
    <property type="entry name" value="WD40/YVTN_repeat-like_dom_sf"/>
</dbReference>
<evidence type="ECO:0000256" key="1">
    <source>
        <dbReference type="SAM" id="MobiDB-lite"/>
    </source>
</evidence>
<dbReference type="PANTHER" id="PTHR23287">
    <property type="entry name" value="RUBY-EYE2-LIKE PROTEIN"/>
    <property type="match status" value="1"/>
</dbReference>
<proteinExistence type="predicted"/>
<dbReference type="GeneID" id="100211429"/>
<dbReference type="InterPro" id="IPR007110">
    <property type="entry name" value="Ig-like_dom"/>
</dbReference>
<dbReference type="PANTHER" id="PTHR23287:SF16">
    <property type="entry name" value="TECTONIN BETA-PROPELLER REPEAT-CONTAINING PROTEIN 2"/>
    <property type="match status" value="1"/>
</dbReference>
<organism evidence="3 4">
    <name type="scientific">Hydra vulgaris</name>
    <name type="common">Hydra</name>
    <name type="synonym">Hydra attenuata</name>
    <dbReference type="NCBI Taxonomy" id="6087"/>
    <lineage>
        <taxon>Eukaryota</taxon>
        <taxon>Metazoa</taxon>
        <taxon>Cnidaria</taxon>
        <taxon>Hydrozoa</taxon>
        <taxon>Hydroidolina</taxon>
        <taxon>Anthoathecata</taxon>
        <taxon>Aplanulata</taxon>
        <taxon>Hydridae</taxon>
        <taxon>Hydra</taxon>
    </lineage>
</organism>
<feature type="region of interest" description="Disordered" evidence="1">
    <location>
        <begin position="449"/>
        <end position="470"/>
    </location>
</feature>
<evidence type="ECO:0000259" key="2">
    <source>
        <dbReference type="PROSITE" id="PS50835"/>
    </source>
</evidence>
<dbReference type="PROSITE" id="PS50835">
    <property type="entry name" value="IG_LIKE"/>
    <property type="match status" value="1"/>
</dbReference>
<feature type="domain" description="Ig-like" evidence="2">
    <location>
        <begin position="104"/>
        <end position="204"/>
    </location>
</feature>
<dbReference type="SUPFAM" id="SSF50978">
    <property type="entry name" value="WD40 repeat-like"/>
    <property type="match status" value="1"/>
</dbReference>
<dbReference type="InterPro" id="IPR006624">
    <property type="entry name" value="Beta-propeller_rpt_TECPR"/>
</dbReference>
<dbReference type="Pfam" id="PF23756">
    <property type="entry name" value="Beta-prop_HPS5"/>
    <property type="match status" value="1"/>
</dbReference>
<dbReference type="Gene3D" id="2.130.10.10">
    <property type="entry name" value="YVTN repeat-like/Quinoprotein amine dehydrogenase"/>
    <property type="match status" value="1"/>
</dbReference>